<dbReference type="InterPro" id="IPR050911">
    <property type="entry name" value="DRAM/TMEM150_Autophagy_Mod"/>
</dbReference>
<keyword evidence="9" id="KW-1185">Reference proteome</keyword>
<dbReference type="PANTHER" id="PTHR21324">
    <property type="entry name" value="FASTING-INDUCIBLE INTEGRAL MEMBRANE PROTEIN TM6P1-RELATED"/>
    <property type="match status" value="1"/>
</dbReference>
<evidence type="ECO:0000256" key="4">
    <source>
        <dbReference type="ARBA" id="ARBA00022989"/>
    </source>
</evidence>
<dbReference type="GO" id="GO:0005886">
    <property type="term" value="C:plasma membrane"/>
    <property type="evidence" value="ECO:0007669"/>
    <property type="project" value="TreeGrafter"/>
</dbReference>
<proteinExistence type="inferred from homology"/>
<feature type="transmembrane region" description="Helical" evidence="6">
    <location>
        <begin position="228"/>
        <end position="248"/>
    </location>
</feature>
<keyword evidence="3 6" id="KW-0812">Transmembrane</keyword>
<feature type="transmembrane region" description="Helical" evidence="6">
    <location>
        <begin position="164"/>
        <end position="186"/>
    </location>
</feature>
<sequence length="309" mass="34628">MGLKSNRVSKPSLHSFTGSSVLVFNQATTLCATSIHRTNGGREQPLEVRKEKTSVNTFWGVRADMIRNWSAWALLPPIYSVFTAAGLWLVYFVAIMNGQMAHLGTQHRRRNGSLYPPYISIAGNFPPASCIFSEVMNLAAFVGFFIALLRYLQLKRTSVKPWLNFVSLAAFTVGCFGMTLIGNFQVLNELEIHNVGTLMTFGLGILFCWIQSYITMSVNLRGEGRRIAILRYLLSGTVTVSLIVYQALMMLGHHVNAAQGQWALVMFFLMFLGTFAVEFRHSSFDIVCTEISGRSETYTDVFESELDQQ</sequence>
<dbReference type="InterPro" id="IPR019402">
    <property type="entry name" value="CWH43_N"/>
</dbReference>
<evidence type="ECO:0000256" key="2">
    <source>
        <dbReference type="ARBA" id="ARBA00006565"/>
    </source>
</evidence>
<evidence type="ECO:0000256" key="5">
    <source>
        <dbReference type="ARBA" id="ARBA00023136"/>
    </source>
</evidence>
<evidence type="ECO:0000259" key="7">
    <source>
        <dbReference type="Pfam" id="PF10277"/>
    </source>
</evidence>
<keyword evidence="5 6" id="KW-0472">Membrane</keyword>
<feature type="transmembrane region" description="Helical" evidence="6">
    <location>
        <begin position="198"/>
        <end position="216"/>
    </location>
</feature>
<feature type="transmembrane region" description="Helical" evidence="6">
    <location>
        <begin position="72"/>
        <end position="94"/>
    </location>
</feature>
<comment type="similarity">
    <text evidence="2">Belongs to the DRAM/TMEM150 family.</text>
</comment>
<dbReference type="Pfam" id="PF10277">
    <property type="entry name" value="Frag1"/>
    <property type="match status" value="1"/>
</dbReference>
<dbReference type="Proteomes" id="UP000693946">
    <property type="component" value="Linkage Group LG21"/>
</dbReference>
<keyword evidence="4 6" id="KW-1133">Transmembrane helix</keyword>
<feature type="domain" description="CWH43-like N-terminal" evidence="7">
    <location>
        <begin position="72"/>
        <end position="281"/>
    </location>
</feature>
<dbReference type="EMBL" id="JAGKHQ010000014">
    <property type="protein sequence ID" value="KAG7499428.1"/>
    <property type="molecule type" value="Genomic_DNA"/>
</dbReference>
<evidence type="ECO:0000313" key="9">
    <source>
        <dbReference type="Proteomes" id="UP000693946"/>
    </source>
</evidence>
<evidence type="ECO:0000256" key="1">
    <source>
        <dbReference type="ARBA" id="ARBA00004127"/>
    </source>
</evidence>
<reference evidence="8 9" key="1">
    <citation type="journal article" date="2021" name="Sci. Rep.">
        <title>Chromosome anchoring in Senegalese sole (Solea senegalensis) reveals sex-associated markers and genome rearrangements in flatfish.</title>
        <authorList>
            <person name="Guerrero-Cozar I."/>
            <person name="Gomez-Garrido J."/>
            <person name="Berbel C."/>
            <person name="Martinez-Blanch J.F."/>
            <person name="Alioto T."/>
            <person name="Claros M.G."/>
            <person name="Gagnaire P.A."/>
            <person name="Manchado M."/>
        </authorList>
    </citation>
    <scope>NUCLEOTIDE SEQUENCE [LARGE SCALE GENOMIC DNA]</scope>
    <source>
        <strain evidence="8">Sse05_10M</strain>
    </source>
</reference>
<feature type="transmembrane region" description="Helical" evidence="6">
    <location>
        <begin position="260"/>
        <end position="277"/>
    </location>
</feature>
<protein>
    <recommendedName>
        <fullName evidence="7">CWH43-like N-terminal domain-containing protein</fullName>
    </recommendedName>
</protein>
<dbReference type="GO" id="GO:0012505">
    <property type="term" value="C:endomembrane system"/>
    <property type="evidence" value="ECO:0007669"/>
    <property type="project" value="UniProtKB-SubCell"/>
</dbReference>
<organism evidence="8 9">
    <name type="scientific">Solea senegalensis</name>
    <name type="common">Senegalese sole</name>
    <dbReference type="NCBI Taxonomy" id="28829"/>
    <lineage>
        <taxon>Eukaryota</taxon>
        <taxon>Metazoa</taxon>
        <taxon>Chordata</taxon>
        <taxon>Craniata</taxon>
        <taxon>Vertebrata</taxon>
        <taxon>Euteleostomi</taxon>
        <taxon>Actinopterygii</taxon>
        <taxon>Neopterygii</taxon>
        <taxon>Teleostei</taxon>
        <taxon>Neoteleostei</taxon>
        <taxon>Acanthomorphata</taxon>
        <taxon>Carangaria</taxon>
        <taxon>Pleuronectiformes</taxon>
        <taxon>Pleuronectoidei</taxon>
        <taxon>Soleidae</taxon>
        <taxon>Solea</taxon>
    </lineage>
</organism>
<comment type="subcellular location">
    <subcellularLocation>
        <location evidence="1">Endomembrane system</location>
        <topology evidence="1">Multi-pass membrane protein</topology>
    </subcellularLocation>
</comment>
<evidence type="ECO:0000256" key="3">
    <source>
        <dbReference type="ARBA" id="ARBA00022692"/>
    </source>
</evidence>
<name>A0AAV6R2S8_SOLSE</name>
<dbReference type="PANTHER" id="PTHR21324:SF7">
    <property type="entry name" value="TRANSMEMBRANE PROTEIN 150C"/>
    <property type="match status" value="1"/>
</dbReference>
<evidence type="ECO:0000313" key="8">
    <source>
        <dbReference type="EMBL" id="KAG7499428.1"/>
    </source>
</evidence>
<accession>A0AAV6R2S8</accession>
<dbReference type="AlphaFoldDB" id="A0AAV6R2S8"/>
<comment type="caution">
    <text evidence="8">The sequence shown here is derived from an EMBL/GenBank/DDBJ whole genome shotgun (WGS) entry which is preliminary data.</text>
</comment>
<feature type="transmembrane region" description="Helical" evidence="6">
    <location>
        <begin position="135"/>
        <end position="152"/>
    </location>
</feature>
<gene>
    <name evidence="8" type="ORF">JOB18_037855</name>
</gene>
<evidence type="ECO:0000256" key="6">
    <source>
        <dbReference type="SAM" id="Phobius"/>
    </source>
</evidence>